<evidence type="ECO:0000313" key="2">
    <source>
        <dbReference type="EMBL" id="ADY37163.1"/>
    </source>
</evidence>
<evidence type="ECO:0000313" key="3">
    <source>
        <dbReference type="Proteomes" id="UP000007486"/>
    </source>
</evidence>
<dbReference type="STRING" id="667015.Bacsa_2629"/>
<keyword evidence="3" id="KW-1185">Reference proteome</keyword>
<feature type="domain" description="Outer membrane protein beta-barrel" evidence="1">
    <location>
        <begin position="7"/>
        <end position="230"/>
    </location>
</feature>
<protein>
    <submittedName>
        <fullName evidence="2">TonB-dependent receptor</fullName>
    </submittedName>
</protein>
<evidence type="ECO:0000259" key="1">
    <source>
        <dbReference type="Pfam" id="PF14905"/>
    </source>
</evidence>
<organism evidence="2 3">
    <name type="scientific">Phocaeicola salanitronis (strain DSM 18170 / JCM 13657 / CCUG 60908 / BL78)</name>
    <name type="common">Bacteroides salanitronis</name>
    <dbReference type="NCBI Taxonomy" id="667015"/>
    <lineage>
        <taxon>Bacteria</taxon>
        <taxon>Pseudomonadati</taxon>
        <taxon>Bacteroidota</taxon>
        <taxon>Bacteroidia</taxon>
        <taxon>Bacteroidales</taxon>
        <taxon>Bacteroidaceae</taxon>
        <taxon>Phocaeicola</taxon>
    </lineage>
</organism>
<dbReference type="InterPro" id="IPR041700">
    <property type="entry name" value="OMP_b-brl_3"/>
</dbReference>
<gene>
    <name evidence="2" type="ordered locus">Bacsa_2629</name>
</gene>
<dbReference type="KEGG" id="bsa:Bacsa_2629"/>
<dbReference type="Proteomes" id="UP000007486">
    <property type="component" value="Chromosome"/>
</dbReference>
<dbReference type="Pfam" id="PF14905">
    <property type="entry name" value="OMP_b-brl_3"/>
    <property type="match status" value="1"/>
</dbReference>
<name>F0QZB6_PHOSB</name>
<dbReference type="HOGENOM" id="CLU_1164026_0_0_10"/>
<dbReference type="SUPFAM" id="SSF56935">
    <property type="entry name" value="Porins"/>
    <property type="match status" value="1"/>
</dbReference>
<reference evidence="2 3" key="1">
    <citation type="journal article" date="2011" name="Stand. Genomic Sci.">
        <title>Complete genome sequence of Bacteroides salanitronis type strain (BL78).</title>
        <authorList>
            <person name="Gronow S."/>
            <person name="Held B."/>
            <person name="Lucas S."/>
            <person name="Lapidus A."/>
            <person name="Del Rio T.G."/>
            <person name="Nolan M."/>
            <person name="Tice H."/>
            <person name="Deshpande S."/>
            <person name="Cheng J.F."/>
            <person name="Pitluck S."/>
            <person name="Liolios K."/>
            <person name="Pagani I."/>
            <person name="Ivanova N."/>
            <person name="Mavromatis K."/>
            <person name="Pati A."/>
            <person name="Tapia R."/>
            <person name="Han C."/>
            <person name="Goodwin L."/>
            <person name="Chen A."/>
            <person name="Palaniappan K."/>
            <person name="Land M."/>
            <person name="Hauser L."/>
            <person name="Chang Y.J."/>
            <person name="Jeffries C.D."/>
            <person name="Brambilla E.M."/>
            <person name="Rohde M."/>
            <person name="Goker M."/>
            <person name="Detter J.C."/>
            <person name="Woyke T."/>
            <person name="Bristow J."/>
            <person name="Markowitz V."/>
            <person name="Hugenholtz P."/>
            <person name="Kyrpides N.C."/>
            <person name="Klenk H.P."/>
            <person name="Eisen J.A."/>
        </authorList>
    </citation>
    <scope>NUCLEOTIDE SEQUENCE [LARGE SCALE GENOMIC DNA]</scope>
    <source>
        <strain evidence="2 3">DSM 18170</strain>
    </source>
</reference>
<sequence>MSSKIRKRQTRPDYGQLDGNVTYNNRYSYQGGNPFLKPSKRQSLDLSASWKWLYFNLAYEHEKDAIMTINEPYEGNGKIMYITNRNFDKIHRMNALASLSPTFGIWKPVLSLGLTTQWFSDIYNGHEKKFDNPVFLTTFNNSFQLPAGFVFGLDFNYQSRGSYEHAELFSFWRLDASLYRSFFNGSLDVNLKVRDIFDTYHLKAKFYNTNTFIHQTNHDESRIVILTLSYKFNSSKVKKYQGSGSGAAEKARL</sequence>
<dbReference type="AlphaFoldDB" id="F0QZB6"/>
<proteinExistence type="predicted"/>
<dbReference type="eggNOG" id="COG4206">
    <property type="taxonomic scope" value="Bacteria"/>
</dbReference>
<dbReference type="EMBL" id="CP002530">
    <property type="protein sequence ID" value="ADY37163.1"/>
    <property type="molecule type" value="Genomic_DNA"/>
</dbReference>
<accession>F0QZB6</accession>
<dbReference type="RefSeq" id="WP_013618537.1">
    <property type="nucleotide sequence ID" value="NC_015164.1"/>
</dbReference>
<keyword evidence="2" id="KW-0675">Receptor</keyword>